<proteinExistence type="predicted"/>
<dbReference type="RefSeq" id="WP_229410179.1">
    <property type="nucleotide sequence ID" value="NZ_JRYB01000001.1"/>
</dbReference>
<gene>
    <name evidence="2" type="ORF">LO55_3772</name>
</gene>
<dbReference type="Pfam" id="PF06841">
    <property type="entry name" value="Phage_T4_gp19"/>
    <property type="match status" value="1"/>
</dbReference>
<protein>
    <recommendedName>
        <fullName evidence="4">Phage tail protein</fullName>
    </recommendedName>
</protein>
<evidence type="ECO:0000256" key="1">
    <source>
        <dbReference type="SAM" id="MobiDB-lite"/>
    </source>
</evidence>
<sequence length="197" mass="21286">MTDDVKIPPAPPPPPGLAPSPRSIPAARGGVTVSSLQTQILARTLRAEHANLPPVAFSFRVVFAENGLKDETSFQEVSGIGGEMQVEEVVEGGETRFVHRLPTGVKYKPLVLKRGVAPAKSALATWCRATLEGGLGRQVSTVPLTVYLLDEEGNPLRAWLFADAYPTQWEIGNFDAMNNAVAIETITLSYTYSTRLL</sequence>
<accession>A0A1S2N9H7</accession>
<dbReference type="AlphaFoldDB" id="A0A1S2N9H7"/>
<dbReference type="Proteomes" id="UP000180246">
    <property type="component" value="Unassembled WGS sequence"/>
</dbReference>
<name>A0A1S2N9H7_9BURK</name>
<dbReference type="InterPro" id="IPR011747">
    <property type="entry name" value="CHP02241"/>
</dbReference>
<dbReference type="NCBIfam" id="TIGR02241">
    <property type="entry name" value="conserved hypothetical phage tail region protein"/>
    <property type="match status" value="1"/>
</dbReference>
<reference evidence="2 3" key="1">
    <citation type="submission" date="2014-10" db="EMBL/GenBank/DDBJ databases">
        <authorList>
            <person name="Seo M.-J."/>
            <person name="Seok Y.J."/>
            <person name="Cha I.-T."/>
        </authorList>
    </citation>
    <scope>NUCLEOTIDE SEQUENCE [LARGE SCALE GENOMIC DNA]</scope>
    <source>
        <strain evidence="2 3">NEU</strain>
    </source>
</reference>
<dbReference type="EMBL" id="JRYB01000001">
    <property type="protein sequence ID" value="OIJ41639.1"/>
    <property type="molecule type" value="Genomic_DNA"/>
</dbReference>
<feature type="compositionally biased region" description="Pro residues" evidence="1">
    <location>
        <begin position="8"/>
        <end position="18"/>
    </location>
</feature>
<dbReference type="GO" id="GO:0005198">
    <property type="term" value="F:structural molecule activity"/>
    <property type="evidence" value="ECO:0007669"/>
    <property type="project" value="InterPro"/>
</dbReference>
<evidence type="ECO:0008006" key="4">
    <source>
        <dbReference type="Google" id="ProtNLM"/>
    </source>
</evidence>
<organism evidence="2 3">
    <name type="scientific">Massilia timonae</name>
    <dbReference type="NCBI Taxonomy" id="47229"/>
    <lineage>
        <taxon>Bacteria</taxon>
        <taxon>Pseudomonadati</taxon>
        <taxon>Pseudomonadota</taxon>
        <taxon>Betaproteobacteria</taxon>
        <taxon>Burkholderiales</taxon>
        <taxon>Oxalobacteraceae</taxon>
        <taxon>Telluria group</taxon>
        <taxon>Massilia</taxon>
    </lineage>
</organism>
<evidence type="ECO:0000313" key="3">
    <source>
        <dbReference type="Proteomes" id="UP000180246"/>
    </source>
</evidence>
<evidence type="ECO:0000313" key="2">
    <source>
        <dbReference type="EMBL" id="OIJ41639.1"/>
    </source>
</evidence>
<feature type="region of interest" description="Disordered" evidence="1">
    <location>
        <begin position="1"/>
        <end position="28"/>
    </location>
</feature>
<dbReference type="PANTHER" id="PTHR38009">
    <property type="entry name" value="CONSERVED HYPOTHETICAL PHAGE TAIL PROTEIN"/>
    <property type="match status" value="1"/>
</dbReference>
<dbReference type="InterPro" id="IPR010667">
    <property type="entry name" value="Phage_T4_Gp19"/>
</dbReference>
<comment type="caution">
    <text evidence="2">The sequence shown here is derived from an EMBL/GenBank/DDBJ whole genome shotgun (WGS) entry which is preliminary data.</text>
</comment>
<dbReference type="PANTHER" id="PTHR38009:SF1">
    <property type="entry name" value="CONSERVED HYPOTHETICAL PHAGE TAIL PROTEIN"/>
    <property type="match status" value="1"/>
</dbReference>